<dbReference type="PANTHER" id="PTHR11431:SF127">
    <property type="entry name" value="BACTERIAL NON-HEME FERRITIN"/>
    <property type="match status" value="1"/>
</dbReference>
<comment type="function">
    <text evidence="7">Iron-storage protein.</text>
</comment>
<dbReference type="PROSITE" id="PS50905">
    <property type="entry name" value="FERRITIN_LIKE"/>
    <property type="match status" value="1"/>
</dbReference>
<feature type="binding site" evidence="6">
    <location>
        <position position="95"/>
    </location>
    <ligand>
        <name>Fe cation</name>
        <dbReference type="ChEBI" id="CHEBI:24875"/>
        <label>1</label>
    </ligand>
</feature>
<evidence type="ECO:0000256" key="1">
    <source>
        <dbReference type="ARBA" id="ARBA00006950"/>
    </source>
</evidence>
<feature type="binding site" evidence="6">
    <location>
        <position position="139"/>
    </location>
    <ligand>
        <name>Fe cation</name>
        <dbReference type="ChEBI" id="CHEBI:24875"/>
        <label>1</label>
    </ligand>
</feature>
<gene>
    <name evidence="9" type="ORF">SAMN05660860_00034</name>
</gene>
<dbReference type="GO" id="GO:0006879">
    <property type="term" value="P:intracellular iron ion homeostasis"/>
    <property type="evidence" value="ECO:0007669"/>
    <property type="project" value="UniProtKB-KW"/>
</dbReference>
<dbReference type="InterPro" id="IPR008331">
    <property type="entry name" value="Ferritin_DPS_dom"/>
</dbReference>
<dbReference type="AlphaFoldDB" id="A0A1G9I6N2"/>
<reference evidence="9 10" key="1">
    <citation type="submission" date="2016-10" db="EMBL/GenBank/DDBJ databases">
        <authorList>
            <person name="de Groot N.N."/>
        </authorList>
    </citation>
    <scope>NUCLEOTIDE SEQUENCE [LARGE SCALE GENOMIC DNA]</scope>
    <source>
        <strain evidence="9 10">DSM 17813</strain>
    </source>
</reference>
<comment type="catalytic activity">
    <reaction evidence="7">
        <text>4 Fe(2+) + O2 + 6 H2O = 4 iron(III) oxide-hydroxide + 12 H(+)</text>
        <dbReference type="Rhea" id="RHEA:11972"/>
        <dbReference type="ChEBI" id="CHEBI:15377"/>
        <dbReference type="ChEBI" id="CHEBI:15378"/>
        <dbReference type="ChEBI" id="CHEBI:15379"/>
        <dbReference type="ChEBI" id="CHEBI:29033"/>
        <dbReference type="ChEBI" id="CHEBI:78619"/>
        <dbReference type="EC" id="1.16.3.2"/>
    </reaction>
</comment>
<comment type="similarity">
    <text evidence="1 7">Belongs to the ferritin family. Prokaryotic subfamily.</text>
</comment>
<dbReference type="PANTHER" id="PTHR11431">
    <property type="entry name" value="FERRITIN"/>
    <property type="match status" value="1"/>
</dbReference>
<dbReference type="GO" id="GO:0008199">
    <property type="term" value="F:ferric iron binding"/>
    <property type="evidence" value="ECO:0007669"/>
    <property type="project" value="InterPro"/>
</dbReference>
<sequence length="219" mass="25038">MVDLPFLWLRWFVDTDFPLVYKYKSTENAGFPCVTFFFLFLGGNLMLSQTLQDALNEQMKNEFFSAYLYKAMAAYFEAEDLPGFSAWMRVQAMEEMTHGEKFFNFICEAGGRAVMLPIDAPKGDYTSAYDVFDYALEHEYFVTDRINKLMDLARDESNHAAQIFLQWFVTEQVEEEASFGLVKKKLKRVEGDGRGLLMLDQEAGSRTFVPPAGMSVTGG</sequence>
<evidence type="ECO:0000256" key="2">
    <source>
        <dbReference type="ARBA" id="ARBA00022434"/>
    </source>
</evidence>
<evidence type="ECO:0000256" key="7">
    <source>
        <dbReference type="RuleBase" id="RU361145"/>
    </source>
</evidence>
<comment type="subcellular location">
    <subcellularLocation>
        <location evidence="7">Cytoplasm</location>
    </subcellularLocation>
</comment>
<keyword evidence="4" id="KW-0560">Oxidoreductase</keyword>
<keyword evidence="3 6" id="KW-0479">Metal-binding</keyword>
<keyword evidence="7" id="KW-0963">Cytoplasm</keyword>
<evidence type="ECO:0000256" key="4">
    <source>
        <dbReference type="ARBA" id="ARBA00023002"/>
    </source>
</evidence>
<evidence type="ECO:0000256" key="6">
    <source>
        <dbReference type="PIRSR" id="PIRSR601519-1"/>
    </source>
</evidence>
<keyword evidence="5 6" id="KW-0408">Iron</keyword>
<feature type="binding site" evidence="6">
    <location>
        <position position="172"/>
    </location>
    <ligand>
        <name>Fe cation</name>
        <dbReference type="ChEBI" id="CHEBI:24875"/>
        <label>1</label>
    </ligand>
</feature>
<dbReference type="GO" id="GO:0042802">
    <property type="term" value="F:identical protein binding"/>
    <property type="evidence" value="ECO:0007669"/>
    <property type="project" value="UniProtKB-ARBA"/>
</dbReference>
<evidence type="ECO:0000256" key="5">
    <source>
        <dbReference type="ARBA" id="ARBA00023004"/>
    </source>
</evidence>
<dbReference type="FunFam" id="1.20.1260.10:FF:000001">
    <property type="entry name" value="Non-heme ferritin"/>
    <property type="match status" value="1"/>
</dbReference>
<protein>
    <recommendedName>
        <fullName evidence="7">Ferritin</fullName>
        <ecNumber evidence="7">1.16.3.2</ecNumber>
    </recommendedName>
</protein>
<evidence type="ECO:0000259" key="8">
    <source>
        <dbReference type="PROSITE" id="PS50905"/>
    </source>
</evidence>
<dbReference type="EC" id="1.16.3.2" evidence="7"/>
<dbReference type="InterPro" id="IPR041719">
    <property type="entry name" value="Ferritin_prok"/>
</dbReference>
<evidence type="ECO:0000313" key="10">
    <source>
        <dbReference type="Proteomes" id="UP000182146"/>
    </source>
</evidence>
<keyword evidence="2 7" id="KW-0409">Iron storage</keyword>
<dbReference type="STRING" id="392333.SAMN05660860_00034"/>
<feature type="domain" description="Ferritin-like diiron" evidence="8">
    <location>
        <begin position="45"/>
        <end position="190"/>
    </location>
</feature>
<dbReference type="CDD" id="cd01055">
    <property type="entry name" value="Nonheme_Ferritin"/>
    <property type="match status" value="1"/>
</dbReference>
<feature type="binding site" evidence="6">
    <location>
        <position position="98"/>
    </location>
    <ligand>
        <name>Fe cation</name>
        <dbReference type="ChEBI" id="CHEBI:24875"/>
        <label>1</label>
    </ligand>
</feature>
<dbReference type="GO" id="GO:0004322">
    <property type="term" value="F:ferroxidase activity"/>
    <property type="evidence" value="ECO:0007669"/>
    <property type="project" value="TreeGrafter"/>
</dbReference>
<organism evidence="9 10">
    <name type="scientific">Geoalkalibacter ferrihydriticus</name>
    <dbReference type="NCBI Taxonomy" id="392333"/>
    <lineage>
        <taxon>Bacteria</taxon>
        <taxon>Pseudomonadati</taxon>
        <taxon>Thermodesulfobacteriota</taxon>
        <taxon>Desulfuromonadia</taxon>
        <taxon>Desulfuromonadales</taxon>
        <taxon>Geoalkalibacteraceae</taxon>
        <taxon>Geoalkalibacter</taxon>
    </lineage>
</organism>
<dbReference type="GO" id="GO:0008198">
    <property type="term" value="F:ferrous iron binding"/>
    <property type="evidence" value="ECO:0007669"/>
    <property type="project" value="TreeGrafter"/>
</dbReference>
<dbReference type="GO" id="GO:0005829">
    <property type="term" value="C:cytosol"/>
    <property type="evidence" value="ECO:0007669"/>
    <property type="project" value="TreeGrafter"/>
</dbReference>
<evidence type="ECO:0000313" key="9">
    <source>
        <dbReference type="EMBL" id="SDL20514.1"/>
    </source>
</evidence>
<evidence type="ECO:0000256" key="3">
    <source>
        <dbReference type="ARBA" id="ARBA00022723"/>
    </source>
</evidence>
<dbReference type="InterPro" id="IPR009078">
    <property type="entry name" value="Ferritin-like_SF"/>
</dbReference>
<dbReference type="InterPro" id="IPR012347">
    <property type="entry name" value="Ferritin-like"/>
</dbReference>
<dbReference type="Proteomes" id="UP000182146">
    <property type="component" value="Unassembled WGS sequence"/>
</dbReference>
<dbReference type="EMBL" id="FNGU01000001">
    <property type="protein sequence ID" value="SDL20514.1"/>
    <property type="molecule type" value="Genomic_DNA"/>
</dbReference>
<dbReference type="SUPFAM" id="SSF47240">
    <property type="entry name" value="Ferritin-like"/>
    <property type="match status" value="1"/>
</dbReference>
<accession>A0A1G9I6N2</accession>
<dbReference type="InterPro" id="IPR001519">
    <property type="entry name" value="Ferritin"/>
</dbReference>
<dbReference type="Gene3D" id="1.20.1260.10">
    <property type="match status" value="1"/>
</dbReference>
<proteinExistence type="inferred from homology"/>
<dbReference type="InterPro" id="IPR009040">
    <property type="entry name" value="Ferritin-like_diiron"/>
</dbReference>
<feature type="binding site" evidence="6">
    <location>
        <position position="62"/>
    </location>
    <ligand>
        <name>Fe cation</name>
        <dbReference type="ChEBI" id="CHEBI:24875"/>
        <label>1</label>
    </ligand>
</feature>
<dbReference type="Pfam" id="PF00210">
    <property type="entry name" value="Ferritin"/>
    <property type="match status" value="1"/>
</dbReference>
<dbReference type="GO" id="GO:0006826">
    <property type="term" value="P:iron ion transport"/>
    <property type="evidence" value="ECO:0007669"/>
    <property type="project" value="InterPro"/>
</dbReference>
<name>A0A1G9I6N2_9BACT</name>